<comment type="caution">
    <text evidence="12">The sequence shown here is derived from an EMBL/GenBank/DDBJ whole genome shotgun (WGS) entry which is preliminary data.</text>
</comment>
<evidence type="ECO:0000256" key="6">
    <source>
        <dbReference type="ARBA" id="ARBA00022781"/>
    </source>
</evidence>
<dbReference type="InterPro" id="IPR023011">
    <property type="entry name" value="ATP_synth_F0_asu_AS"/>
</dbReference>
<keyword evidence="4" id="KW-0138">CF(0)</keyword>
<evidence type="ECO:0000256" key="1">
    <source>
        <dbReference type="ARBA" id="ARBA00004141"/>
    </source>
</evidence>
<feature type="transmembrane region" description="Helical" evidence="11">
    <location>
        <begin position="141"/>
        <end position="164"/>
    </location>
</feature>
<organism evidence="12">
    <name type="scientific">marine sediment metagenome</name>
    <dbReference type="NCBI Taxonomy" id="412755"/>
    <lineage>
        <taxon>unclassified sequences</taxon>
        <taxon>metagenomes</taxon>
        <taxon>ecological metagenomes</taxon>
    </lineage>
</organism>
<evidence type="ECO:0000256" key="8">
    <source>
        <dbReference type="ARBA" id="ARBA00023065"/>
    </source>
</evidence>
<dbReference type="AlphaFoldDB" id="X0XCR7"/>
<keyword evidence="9 11" id="KW-0472">Membrane</keyword>
<comment type="similarity">
    <text evidence="2">Belongs to the ATPase A chain family.</text>
</comment>
<keyword evidence="5 11" id="KW-0812">Transmembrane</keyword>
<dbReference type="PROSITE" id="PS00449">
    <property type="entry name" value="ATPASE_A"/>
    <property type="match status" value="1"/>
</dbReference>
<name>X0XCR7_9ZZZZ</name>
<evidence type="ECO:0000256" key="7">
    <source>
        <dbReference type="ARBA" id="ARBA00022989"/>
    </source>
</evidence>
<dbReference type="InterPro" id="IPR000568">
    <property type="entry name" value="ATP_synth_F0_asu"/>
</dbReference>
<evidence type="ECO:0000256" key="4">
    <source>
        <dbReference type="ARBA" id="ARBA00022547"/>
    </source>
</evidence>
<gene>
    <name evidence="12" type="ORF">S01H1_69637</name>
</gene>
<dbReference type="CDD" id="cd00310">
    <property type="entry name" value="ATP-synt_Fo_a_6"/>
    <property type="match status" value="1"/>
</dbReference>
<evidence type="ECO:0000256" key="3">
    <source>
        <dbReference type="ARBA" id="ARBA00022448"/>
    </source>
</evidence>
<evidence type="ECO:0000256" key="10">
    <source>
        <dbReference type="ARBA" id="ARBA00023310"/>
    </source>
</evidence>
<evidence type="ECO:0000313" key="12">
    <source>
        <dbReference type="EMBL" id="GAG40944.1"/>
    </source>
</evidence>
<dbReference type="GO" id="GO:0046933">
    <property type="term" value="F:proton-transporting ATP synthase activity, rotational mechanism"/>
    <property type="evidence" value="ECO:0007669"/>
    <property type="project" value="TreeGrafter"/>
</dbReference>
<feature type="transmembrane region" description="Helical" evidence="11">
    <location>
        <begin position="50"/>
        <end position="72"/>
    </location>
</feature>
<dbReference type="GO" id="GO:0045259">
    <property type="term" value="C:proton-transporting ATP synthase complex"/>
    <property type="evidence" value="ECO:0007669"/>
    <property type="project" value="UniProtKB-KW"/>
</dbReference>
<evidence type="ECO:0000256" key="5">
    <source>
        <dbReference type="ARBA" id="ARBA00022692"/>
    </source>
</evidence>
<dbReference type="EMBL" id="BARS01046246">
    <property type="protein sequence ID" value="GAG40944.1"/>
    <property type="molecule type" value="Genomic_DNA"/>
</dbReference>
<reference evidence="12" key="1">
    <citation type="journal article" date="2014" name="Front. Microbiol.">
        <title>High frequency of phylogenetically diverse reductive dehalogenase-homologous genes in deep subseafloor sedimentary metagenomes.</title>
        <authorList>
            <person name="Kawai M."/>
            <person name="Futagami T."/>
            <person name="Toyoda A."/>
            <person name="Takaki Y."/>
            <person name="Nishi S."/>
            <person name="Hori S."/>
            <person name="Arai W."/>
            <person name="Tsubouchi T."/>
            <person name="Morono Y."/>
            <person name="Uchiyama I."/>
            <person name="Ito T."/>
            <person name="Fujiyama A."/>
            <person name="Inagaki F."/>
            <person name="Takami H."/>
        </authorList>
    </citation>
    <scope>NUCLEOTIDE SEQUENCE</scope>
    <source>
        <strain evidence="12">Expedition CK06-06</strain>
    </source>
</reference>
<proteinExistence type="inferred from homology"/>
<dbReference type="Pfam" id="PF00119">
    <property type="entry name" value="ATP-synt_A"/>
    <property type="match status" value="1"/>
</dbReference>
<sequence>VVLLVILALFLRRALRQDIEEKPNRVQAALDMLIDLLQGQLTSNFASERLAVALFPFVATLFLYVLFSNWLGIIPYMTSPTQDLNVTMGLALMVFFVSQIFAMRMKGVRRYLKGYLEPVPFLLPLNIIGEISKPMSHAFRLFGNILAGSILVTVVMVKFAPILMPPVLHLVFGIFFGAIQAFVFAILAVAYINVAVES</sequence>
<evidence type="ECO:0000256" key="11">
    <source>
        <dbReference type="SAM" id="Phobius"/>
    </source>
</evidence>
<comment type="subcellular location">
    <subcellularLocation>
        <location evidence="1">Membrane</location>
        <topology evidence="1">Multi-pass membrane protein</topology>
    </subcellularLocation>
</comment>
<dbReference type="PANTHER" id="PTHR42823:SF3">
    <property type="entry name" value="ATP SYNTHASE SUBUNIT A, CHLOROPLASTIC"/>
    <property type="match status" value="1"/>
</dbReference>
<accession>X0XCR7</accession>
<evidence type="ECO:0000256" key="9">
    <source>
        <dbReference type="ARBA" id="ARBA00023136"/>
    </source>
</evidence>
<feature type="transmembrane region" description="Helical" evidence="11">
    <location>
        <begin position="84"/>
        <end position="103"/>
    </location>
</feature>
<keyword evidence="10" id="KW-0066">ATP synthesis</keyword>
<protein>
    <recommendedName>
        <fullName evidence="13">ATP synthase subunit a</fullName>
    </recommendedName>
</protein>
<keyword evidence="6" id="KW-0375">Hydrogen ion transport</keyword>
<feature type="non-terminal residue" evidence="12">
    <location>
        <position position="1"/>
    </location>
</feature>
<dbReference type="HAMAP" id="MF_01393">
    <property type="entry name" value="ATP_synth_a_bact"/>
    <property type="match status" value="1"/>
</dbReference>
<dbReference type="PANTHER" id="PTHR42823">
    <property type="entry name" value="ATP SYNTHASE SUBUNIT A, CHLOROPLASTIC"/>
    <property type="match status" value="1"/>
</dbReference>
<keyword evidence="7 11" id="KW-1133">Transmembrane helix</keyword>
<feature type="transmembrane region" description="Helical" evidence="11">
    <location>
        <begin position="170"/>
        <end position="194"/>
    </location>
</feature>
<dbReference type="Gene3D" id="1.20.120.220">
    <property type="entry name" value="ATP synthase, F0 complex, subunit A"/>
    <property type="match status" value="1"/>
</dbReference>
<keyword evidence="8" id="KW-0406">Ion transport</keyword>
<dbReference type="GO" id="GO:0005886">
    <property type="term" value="C:plasma membrane"/>
    <property type="evidence" value="ECO:0007669"/>
    <property type="project" value="TreeGrafter"/>
</dbReference>
<dbReference type="GO" id="GO:0042777">
    <property type="term" value="P:proton motive force-driven plasma membrane ATP synthesis"/>
    <property type="evidence" value="ECO:0007669"/>
    <property type="project" value="TreeGrafter"/>
</dbReference>
<dbReference type="InterPro" id="IPR035908">
    <property type="entry name" value="F0_ATP_A_sf"/>
</dbReference>
<dbReference type="PRINTS" id="PR00123">
    <property type="entry name" value="ATPASEA"/>
</dbReference>
<dbReference type="NCBIfam" id="TIGR01131">
    <property type="entry name" value="ATP_synt_6_or_A"/>
    <property type="match status" value="1"/>
</dbReference>
<dbReference type="SUPFAM" id="SSF81336">
    <property type="entry name" value="F1F0 ATP synthase subunit A"/>
    <property type="match status" value="1"/>
</dbReference>
<keyword evidence="3" id="KW-0813">Transport</keyword>
<dbReference type="InterPro" id="IPR045082">
    <property type="entry name" value="ATP_syn_F0_a_bact/chloroplast"/>
</dbReference>
<evidence type="ECO:0000256" key="2">
    <source>
        <dbReference type="ARBA" id="ARBA00006810"/>
    </source>
</evidence>
<evidence type="ECO:0008006" key="13">
    <source>
        <dbReference type="Google" id="ProtNLM"/>
    </source>
</evidence>